<accession>A0A1S7QD36</accession>
<organism evidence="2 3">
    <name type="scientific">Agrobacterium tomkonis CFBP 6623</name>
    <dbReference type="NCBI Taxonomy" id="1183432"/>
    <lineage>
        <taxon>Bacteria</taxon>
        <taxon>Pseudomonadati</taxon>
        <taxon>Pseudomonadota</taxon>
        <taxon>Alphaproteobacteria</taxon>
        <taxon>Hyphomicrobiales</taxon>
        <taxon>Rhizobiaceae</taxon>
        <taxon>Rhizobium/Agrobacterium group</taxon>
        <taxon>Agrobacterium</taxon>
        <taxon>Agrobacterium tumefaciens complex</taxon>
    </lineage>
</organism>
<gene>
    <name evidence="2" type="ORF">AGR3A_Cc420218</name>
</gene>
<dbReference type="PANTHER" id="PTHR31157">
    <property type="entry name" value="SCP DOMAIN-CONTAINING PROTEIN"/>
    <property type="match status" value="1"/>
</dbReference>
<reference evidence="3" key="1">
    <citation type="submission" date="2016-01" db="EMBL/GenBank/DDBJ databases">
        <authorList>
            <person name="Regsiter A."/>
            <person name="william w."/>
        </authorList>
    </citation>
    <scope>NUCLEOTIDE SEQUENCE [LARGE SCALE GENOMIC DNA]</scope>
    <source>
        <strain evidence="3">CFBP 6623</strain>
    </source>
</reference>
<dbReference type="STRING" id="1183432.AGR3A_Cc420218"/>
<dbReference type="Pfam" id="PF00188">
    <property type="entry name" value="CAP"/>
    <property type="match status" value="1"/>
</dbReference>
<dbReference type="InterPro" id="IPR006311">
    <property type="entry name" value="TAT_signal"/>
</dbReference>
<dbReference type="AlphaFoldDB" id="A0A1S7QD36"/>
<name>A0A1S7QD36_9HYPH</name>
<dbReference type="PANTHER" id="PTHR31157:SF1">
    <property type="entry name" value="SCP DOMAIN-CONTAINING PROTEIN"/>
    <property type="match status" value="1"/>
</dbReference>
<dbReference type="PROSITE" id="PS51318">
    <property type="entry name" value="TAT"/>
    <property type="match status" value="1"/>
</dbReference>
<protein>
    <recommendedName>
        <fullName evidence="1">SCP domain-containing protein</fullName>
    </recommendedName>
</protein>
<dbReference type="EMBL" id="FBWK01000037">
    <property type="protein sequence ID" value="CUX34612.1"/>
    <property type="molecule type" value="Genomic_DNA"/>
</dbReference>
<dbReference type="Proteomes" id="UP000191988">
    <property type="component" value="Unassembled WGS sequence"/>
</dbReference>
<evidence type="ECO:0000313" key="2">
    <source>
        <dbReference type="EMBL" id="CUX34612.1"/>
    </source>
</evidence>
<proteinExistence type="predicted"/>
<dbReference type="CDD" id="cd05379">
    <property type="entry name" value="CAP_bacterial"/>
    <property type="match status" value="1"/>
</dbReference>
<dbReference type="InterPro" id="IPR035940">
    <property type="entry name" value="CAP_sf"/>
</dbReference>
<sequence>MTNTSSLQTLSRRGFVLISASSVLSACVSMPTNKGMPSGTRDETAAALPMVNDLRRSKGLSPLTINGAASGAAAYQAGRMVKAQKMAHLIGLTDSFLIRMKDGKVPLPAAENVAAGQDSVERVVKAWIGSQHHLENMLGPYNGLGVAVAYDAASRNRPYWAMVLCA</sequence>
<feature type="domain" description="SCP" evidence="1">
    <location>
        <begin position="50"/>
        <end position="160"/>
    </location>
</feature>
<dbReference type="RefSeq" id="WP_046800526.1">
    <property type="nucleotide sequence ID" value="NZ_LT009723.1"/>
</dbReference>
<keyword evidence="3" id="KW-1185">Reference proteome</keyword>
<dbReference type="InterPro" id="IPR014044">
    <property type="entry name" value="CAP_dom"/>
</dbReference>
<evidence type="ECO:0000259" key="1">
    <source>
        <dbReference type="Pfam" id="PF00188"/>
    </source>
</evidence>
<evidence type="ECO:0000313" key="3">
    <source>
        <dbReference type="Proteomes" id="UP000191988"/>
    </source>
</evidence>
<dbReference type="Gene3D" id="3.40.33.10">
    <property type="entry name" value="CAP"/>
    <property type="match status" value="1"/>
</dbReference>
<dbReference type="SUPFAM" id="SSF55797">
    <property type="entry name" value="PR-1-like"/>
    <property type="match status" value="1"/>
</dbReference>